<protein>
    <submittedName>
        <fullName evidence="1">Uncharacterized protein</fullName>
    </submittedName>
</protein>
<evidence type="ECO:0000313" key="1">
    <source>
        <dbReference type="EMBL" id="QTA93233.1"/>
    </source>
</evidence>
<reference evidence="1" key="1">
    <citation type="journal article" date="2021" name="Microb. Physiol.">
        <title>Proteogenomic Insights into the Physiology of Marine, Sulfate-Reducing, Filamentous Desulfonema limicola and Desulfonema magnum.</title>
        <authorList>
            <person name="Schnaars V."/>
            <person name="Wohlbrand L."/>
            <person name="Scheve S."/>
            <person name="Hinrichs C."/>
            <person name="Reinhardt R."/>
            <person name="Rabus R."/>
        </authorList>
    </citation>
    <scope>NUCLEOTIDE SEQUENCE</scope>
    <source>
        <strain evidence="1">4be13</strain>
    </source>
</reference>
<sequence length="50" mass="5770">MSSWQKNSLKTLRNIKKVREPSCLRVFVAKKIAAKTLGAYLKIKKYEEAT</sequence>
<dbReference type="EMBL" id="CP061800">
    <property type="protein sequence ID" value="QTA93233.1"/>
    <property type="molecule type" value="Genomic_DNA"/>
</dbReference>
<dbReference type="AlphaFoldDB" id="A0A975BX02"/>
<gene>
    <name evidence="1" type="ORF">dnm_093340</name>
</gene>
<dbReference type="Proteomes" id="UP000663722">
    <property type="component" value="Chromosome"/>
</dbReference>
<name>A0A975BX02_9BACT</name>
<evidence type="ECO:0000313" key="2">
    <source>
        <dbReference type="Proteomes" id="UP000663722"/>
    </source>
</evidence>
<dbReference type="KEGG" id="dmm:dnm_093340"/>
<proteinExistence type="predicted"/>
<organism evidence="1 2">
    <name type="scientific">Desulfonema magnum</name>
    <dbReference type="NCBI Taxonomy" id="45655"/>
    <lineage>
        <taxon>Bacteria</taxon>
        <taxon>Pseudomonadati</taxon>
        <taxon>Thermodesulfobacteriota</taxon>
        <taxon>Desulfobacteria</taxon>
        <taxon>Desulfobacterales</taxon>
        <taxon>Desulfococcaceae</taxon>
        <taxon>Desulfonema</taxon>
    </lineage>
</organism>
<accession>A0A975BX02</accession>
<keyword evidence="2" id="KW-1185">Reference proteome</keyword>